<dbReference type="SMART" id="SM00179">
    <property type="entry name" value="EGF_CA"/>
    <property type="match status" value="2"/>
</dbReference>
<evidence type="ECO:0000256" key="7">
    <source>
        <dbReference type="ARBA" id="ARBA00023180"/>
    </source>
</evidence>
<protein>
    <recommendedName>
        <fullName evidence="9">EGF-like domain-containing protein</fullName>
    </recommendedName>
</protein>
<dbReference type="Proteomes" id="UP000015101">
    <property type="component" value="Unassembled WGS sequence"/>
</dbReference>
<dbReference type="CDD" id="cd00054">
    <property type="entry name" value="EGF_CA"/>
    <property type="match status" value="1"/>
</dbReference>
<evidence type="ECO:0000256" key="1">
    <source>
        <dbReference type="ARBA" id="ARBA00004613"/>
    </source>
</evidence>
<dbReference type="PROSITE" id="PS50026">
    <property type="entry name" value="EGF_3"/>
    <property type="match status" value="2"/>
</dbReference>
<evidence type="ECO:0000256" key="3">
    <source>
        <dbReference type="ARBA" id="ARBA00022536"/>
    </source>
</evidence>
<evidence type="ECO:0000259" key="9">
    <source>
        <dbReference type="PROSITE" id="PS50026"/>
    </source>
</evidence>
<dbReference type="EnsemblMetazoa" id="HelroT67863">
    <property type="protein sequence ID" value="HelroP67863"/>
    <property type="gene ID" value="HelroG67863"/>
</dbReference>
<dbReference type="InterPro" id="IPR049883">
    <property type="entry name" value="NOTCH1_EGF-like"/>
</dbReference>
<keyword evidence="6" id="KW-1015">Disulfide bond</keyword>
<evidence type="ECO:0000256" key="2">
    <source>
        <dbReference type="ARBA" id="ARBA00022525"/>
    </source>
</evidence>
<name>T1FZ65_HELRO</name>
<keyword evidence="12" id="KW-1185">Reference proteome</keyword>
<dbReference type="EMBL" id="AMQM01001389">
    <property type="status" value="NOT_ANNOTATED_CDS"/>
    <property type="molecule type" value="Genomic_DNA"/>
</dbReference>
<dbReference type="PROSITE" id="PS01186">
    <property type="entry name" value="EGF_2"/>
    <property type="match status" value="2"/>
</dbReference>
<dbReference type="FunFam" id="2.10.25.10:FF:000005">
    <property type="entry name" value="Fibrillin 2"/>
    <property type="match status" value="1"/>
</dbReference>
<evidence type="ECO:0000256" key="5">
    <source>
        <dbReference type="ARBA" id="ARBA00022737"/>
    </source>
</evidence>
<proteinExistence type="predicted"/>
<dbReference type="PROSITE" id="PS01187">
    <property type="entry name" value="EGF_CA"/>
    <property type="match status" value="1"/>
</dbReference>
<reference evidence="11" key="3">
    <citation type="submission" date="2015-06" db="UniProtKB">
        <authorList>
            <consortium name="EnsemblMetazoa"/>
        </authorList>
    </citation>
    <scope>IDENTIFICATION</scope>
</reference>
<dbReference type="InterPro" id="IPR001881">
    <property type="entry name" value="EGF-like_Ca-bd_dom"/>
</dbReference>
<dbReference type="CTD" id="20214113"/>
<dbReference type="Gene3D" id="2.10.25.10">
    <property type="entry name" value="Laminin"/>
    <property type="match status" value="2"/>
</dbReference>
<dbReference type="eggNOG" id="KOG4291">
    <property type="taxonomic scope" value="Eukaryota"/>
</dbReference>
<feature type="domain" description="EGF-like" evidence="9">
    <location>
        <begin position="42"/>
        <end position="81"/>
    </location>
</feature>
<comment type="subcellular location">
    <subcellularLocation>
        <location evidence="1">Secreted</location>
    </subcellularLocation>
</comment>
<dbReference type="SUPFAM" id="SSF57184">
    <property type="entry name" value="Growth factor receptor domain"/>
    <property type="match status" value="1"/>
</dbReference>
<keyword evidence="5" id="KW-0677">Repeat</keyword>
<dbReference type="KEGG" id="hro:HELRODRAFT_67863"/>
<dbReference type="PANTHER" id="PTHR24040:SF16">
    <property type="entry name" value="FIBRILLIN-2-LIKE PROTEIN"/>
    <property type="match status" value="1"/>
</dbReference>
<evidence type="ECO:0000313" key="12">
    <source>
        <dbReference type="Proteomes" id="UP000015101"/>
    </source>
</evidence>
<dbReference type="InParanoid" id="T1FZ65"/>
<dbReference type="InterPro" id="IPR051145">
    <property type="entry name" value="GAS-SHBG-PROS"/>
</dbReference>
<dbReference type="InterPro" id="IPR000742">
    <property type="entry name" value="EGF"/>
</dbReference>
<dbReference type="PROSITE" id="PS00010">
    <property type="entry name" value="ASX_HYDROXYL"/>
    <property type="match status" value="2"/>
</dbReference>
<dbReference type="AlphaFoldDB" id="T1FZ65"/>
<gene>
    <name evidence="11" type="primary">20214113</name>
    <name evidence="10" type="ORF">HELRODRAFT_67863</name>
</gene>
<comment type="caution">
    <text evidence="8">Lacks conserved residue(s) required for the propagation of feature annotation.</text>
</comment>
<dbReference type="GO" id="GO:0005576">
    <property type="term" value="C:extracellular region"/>
    <property type="evidence" value="ECO:0007669"/>
    <property type="project" value="UniProtKB-SubCell"/>
</dbReference>
<dbReference type="SMART" id="SM00181">
    <property type="entry name" value="EGF"/>
    <property type="match status" value="2"/>
</dbReference>
<keyword evidence="3 8" id="KW-0245">EGF-like domain</keyword>
<evidence type="ECO:0000256" key="6">
    <source>
        <dbReference type="ARBA" id="ARBA00023157"/>
    </source>
</evidence>
<reference evidence="12" key="1">
    <citation type="submission" date="2012-12" db="EMBL/GenBank/DDBJ databases">
        <authorList>
            <person name="Hellsten U."/>
            <person name="Grimwood J."/>
            <person name="Chapman J.A."/>
            <person name="Shapiro H."/>
            <person name="Aerts A."/>
            <person name="Otillar R.P."/>
            <person name="Terry A.Y."/>
            <person name="Boore J.L."/>
            <person name="Simakov O."/>
            <person name="Marletaz F."/>
            <person name="Cho S.-J."/>
            <person name="Edsinger-Gonzales E."/>
            <person name="Havlak P."/>
            <person name="Kuo D.-H."/>
            <person name="Larsson T."/>
            <person name="Lv J."/>
            <person name="Arendt D."/>
            <person name="Savage R."/>
            <person name="Osoegawa K."/>
            <person name="de Jong P."/>
            <person name="Lindberg D.R."/>
            <person name="Seaver E.C."/>
            <person name="Weisblat D.A."/>
            <person name="Putnam N.H."/>
            <person name="Grigoriev I.V."/>
            <person name="Rokhsar D.S."/>
        </authorList>
    </citation>
    <scope>NUCLEOTIDE SEQUENCE</scope>
</reference>
<dbReference type="GO" id="GO:0005509">
    <property type="term" value="F:calcium ion binding"/>
    <property type="evidence" value="ECO:0007669"/>
    <property type="project" value="InterPro"/>
</dbReference>
<feature type="domain" description="EGF-like" evidence="9">
    <location>
        <begin position="1"/>
        <end position="41"/>
    </location>
</feature>
<dbReference type="InterPro" id="IPR018097">
    <property type="entry name" value="EGF_Ca-bd_CS"/>
</dbReference>
<sequence>DIDECLTSPCESNFTSCSNTFGSYECVCEDGFEKNSNDLCQDLNECKFATCDWTTSYCTNTVGSYECTCFPGFQKFNTSCDGK</sequence>
<dbReference type="RefSeq" id="XP_009025148.1">
    <property type="nucleotide sequence ID" value="XM_009026900.1"/>
</dbReference>
<keyword evidence="7" id="KW-0325">Glycoprotein</keyword>
<organism evidence="11 12">
    <name type="scientific">Helobdella robusta</name>
    <name type="common">Californian leech</name>
    <dbReference type="NCBI Taxonomy" id="6412"/>
    <lineage>
        <taxon>Eukaryota</taxon>
        <taxon>Metazoa</taxon>
        <taxon>Spiralia</taxon>
        <taxon>Lophotrochozoa</taxon>
        <taxon>Annelida</taxon>
        <taxon>Clitellata</taxon>
        <taxon>Hirudinea</taxon>
        <taxon>Rhynchobdellida</taxon>
        <taxon>Glossiphoniidae</taxon>
        <taxon>Helobdella</taxon>
    </lineage>
</organism>
<dbReference type="Pfam" id="PF07645">
    <property type="entry name" value="EGF_CA"/>
    <property type="match status" value="2"/>
</dbReference>
<dbReference type="InterPro" id="IPR000152">
    <property type="entry name" value="EGF-type_Asp/Asn_hydroxyl_site"/>
</dbReference>
<evidence type="ECO:0000256" key="8">
    <source>
        <dbReference type="PROSITE-ProRule" id="PRU00076"/>
    </source>
</evidence>
<dbReference type="OrthoDB" id="339125at2759"/>
<dbReference type="HOGENOM" id="CLU_004826_10_2_1"/>
<keyword evidence="2" id="KW-0964">Secreted</keyword>
<dbReference type="InterPro" id="IPR009030">
    <property type="entry name" value="Growth_fac_rcpt_cys_sf"/>
</dbReference>
<dbReference type="EMBL" id="KB097495">
    <property type="protein sequence ID" value="ESN96420.1"/>
    <property type="molecule type" value="Genomic_DNA"/>
</dbReference>
<reference evidence="10 12" key="2">
    <citation type="journal article" date="2013" name="Nature">
        <title>Insights into bilaterian evolution from three spiralian genomes.</title>
        <authorList>
            <person name="Simakov O."/>
            <person name="Marletaz F."/>
            <person name="Cho S.J."/>
            <person name="Edsinger-Gonzales E."/>
            <person name="Havlak P."/>
            <person name="Hellsten U."/>
            <person name="Kuo D.H."/>
            <person name="Larsson T."/>
            <person name="Lv J."/>
            <person name="Arendt D."/>
            <person name="Savage R."/>
            <person name="Osoegawa K."/>
            <person name="de Jong P."/>
            <person name="Grimwood J."/>
            <person name="Chapman J.A."/>
            <person name="Shapiro H."/>
            <person name="Aerts A."/>
            <person name="Otillar R.P."/>
            <person name="Terry A.Y."/>
            <person name="Boore J.L."/>
            <person name="Grigoriev I.V."/>
            <person name="Lindberg D.R."/>
            <person name="Seaver E.C."/>
            <person name="Weisblat D.A."/>
            <person name="Putnam N.H."/>
            <person name="Rokhsar D.S."/>
        </authorList>
    </citation>
    <scope>NUCLEOTIDE SEQUENCE</scope>
</reference>
<keyword evidence="4" id="KW-0732">Signal</keyword>
<evidence type="ECO:0000256" key="4">
    <source>
        <dbReference type="ARBA" id="ARBA00022729"/>
    </source>
</evidence>
<evidence type="ECO:0000313" key="10">
    <source>
        <dbReference type="EMBL" id="ESN96420.1"/>
    </source>
</evidence>
<dbReference type="GeneID" id="20214113"/>
<accession>T1FZ65</accession>
<dbReference type="STRING" id="6412.T1FZ65"/>
<dbReference type="PANTHER" id="PTHR24040">
    <property type="entry name" value="LAMININ G-LIKE DOMAIN-CONTAINING PROTEIN"/>
    <property type="match status" value="1"/>
</dbReference>
<evidence type="ECO:0000313" key="11">
    <source>
        <dbReference type="EnsemblMetazoa" id="HelroP67863"/>
    </source>
</evidence>